<keyword evidence="1" id="KW-0472">Membrane</keyword>
<proteinExistence type="predicted"/>
<organism evidence="2 3">
    <name type="scientific">Stephania yunnanensis</name>
    <dbReference type="NCBI Taxonomy" id="152371"/>
    <lineage>
        <taxon>Eukaryota</taxon>
        <taxon>Viridiplantae</taxon>
        <taxon>Streptophyta</taxon>
        <taxon>Embryophyta</taxon>
        <taxon>Tracheophyta</taxon>
        <taxon>Spermatophyta</taxon>
        <taxon>Magnoliopsida</taxon>
        <taxon>Ranunculales</taxon>
        <taxon>Menispermaceae</taxon>
        <taxon>Menispermoideae</taxon>
        <taxon>Cissampelideae</taxon>
        <taxon>Stephania</taxon>
    </lineage>
</organism>
<gene>
    <name evidence="2" type="ORF">Syun_028578</name>
</gene>
<evidence type="ECO:0000313" key="3">
    <source>
        <dbReference type="Proteomes" id="UP001420932"/>
    </source>
</evidence>
<keyword evidence="3" id="KW-1185">Reference proteome</keyword>
<evidence type="ECO:0000313" key="2">
    <source>
        <dbReference type="EMBL" id="KAK9086184.1"/>
    </source>
</evidence>
<accession>A0AAP0EC37</accession>
<reference evidence="2 3" key="1">
    <citation type="submission" date="2024-01" db="EMBL/GenBank/DDBJ databases">
        <title>Genome assemblies of Stephania.</title>
        <authorList>
            <person name="Yang L."/>
        </authorList>
    </citation>
    <scope>NUCLEOTIDE SEQUENCE [LARGE SCALE GENOMIC DNA]</scope>
    <source>
        <strain evidence="2">YNDBR</strain>
        <tissue evidence="2">Leaf</tissue>
    </source>
</reference>
<dbReference type="PANTHER" id="PTHR35500:SF1">
    <property type="entry name" value="OS03G0108700 PROTEIN"/>
    <property type="match status" value="1"/>
</dbReference>
<evidence type="ECO:0000256" key="1">
    <source>
        <dbReference type="SAM" id="Phobius"/>
    </source>
</evidence>
<name>A0AAP0EC37_9MAGN</name>
<dbReference type="EMBL" id="JBBNAF010000013">
    <property type="protein sequence ID" value="KAK9086184.1"/>
    <property type="molecule type" value="Genomic_DNA"/>
</dbReference>
<comment type="caution">
    <text evidence="2">The sequence shown here is derived from an EMBL/GenBank/DDBJ whole genome shotgun (WGS) entry which is preliminary data.</text>
</comment>
<protein>
    <submittedName>
        <fullName evidence="2">Uncharacterized protein</fullName>
    </submittedName>
</protein>
<dbReference type="PANTHER" id="PTHR35500">
    <property type="entry name" value="OS03G0108700 PROTEIN"/>
    <property type="match status" value="1"/>
</dbReference>
<feature type="transmembrane region" description="Helical" evidence="1">
    <location>
        <begin position="18"/>
        <end position="39"/>
    </location>
</feature>
<keyword evidence="1" id="KW-0812">Transmembrane</keyword>
<dbReference type="AlphaFoldDB" id="A0AAP0EC37"/>
<dbReference type="Proteomes" id="UP001420932">
    <property type="component" value="Unassembled WGS sequence"/>
</dbReference>
<keyword evidence="1" id="KW-1133">Transmembrane helix</keyword>
<sequence>MESEDVEARRKRQKQTVVFSRPILSFFSSSIVCCLLWFLCDLKENEENGGVGQESAAEGDIEVEASFVGSEEMQMQINAVLEKIERFTQLVSELLESGKTLFKELSDRFEERLITIHREEIEKWQEEIKALRMLDMSNEEANMLLLNAKQLLHNVQMET</sequence>